<protein>
    <submittedName>
        <fullName evidence="1">Uncharacterized protein</fullName>
    </submittedName>
</protein>
<evidence type="ECO:0000313" key="2">
    <source>
        <dbReference type="Proteomes" id="UP001165041"/>
    </source>
</evidence>
<name>A0A9W6QC92_9ACTN</name>
<dbReference type="EMBL" id="BSSA01000017">
    <property type="protein sequence ID" value="GLW72358.1"/>
    <property type="molecule type" value="Genomic_DNA"/>
</dbReference>
<gene>
    <name evidence="1" type="ORF">Kpho02_46570</name>
</gene>
<proteinExistence type="predicted"/>
<dbReference type="AlphaFoldDB" id="A0A9W6QC92"/>
<evidence type="ECO:0000313" key="1">
    <source>
        <dbReference type="EMBL" id="GLW72358.1"/>
    </source>
</evidence>
<organism evidence="1 2">
    <name type="scientific">Kitasatospora phosalacinea</name>
    <dbReference type="NCBI Taxonomy" id="2065"/>
    <lineage>
        <taxon>Bacteria</taxon>
        <taxon>Bacillati</taxon>
        <taxon>Actinomycetota</taxon>
        <taxon>Actinomycetes</taxon>
        <taxon>Kitasatosporales</taxon>
        <taxon>Streptomycetaceae</taxon>
        <taxon>Kitasatospora</taxon>
    </lineage>
</organism>
<dbReference type="Proteomes" id="UP001165041">
    <property type="component" value="Unassembled WGS sequence"/>
</dbReference>
<accession>A0A9W6QC92</accession>
<comment type="caution">
    <text evidence="1">The sequence shown here is derived from an EMBL/GenBank/DDBJ whole genome shotgun (WGS) entry which is preliminary data.</text>
</comment>
<sequence length="102" mass="10987">MQPAPPPPAQRKNLELLARKAVEARAPPVVLLADCQGTARFEVRAESFGATVVPTSIAECPRAVGPRWSPAVRTDGIRLGTFRVTDARRRRTTTSKAPSPEG</sequence>
<reference evidence="1" key="1">
    <citation type="submission" date="2023-02" db="EMBL/GenBank/DDBJ databases">
        <title>Kitasatospora phosalacinea NBRC 14627.</title>
        <authorList>
            <person name="Ichikawa N."/>
            <person name="Sato H."/>
            <person name="Tonouchi N."/>
        </authorList>
    </citation>
    <scope>NUCLEOTIDE SEQUENCE</scope>
    <source>
        <strain evidence="1">NBRC 14627</strain>
    </source>
</reference>